<dbReference type="EMBL" id="AFNH02000079">
    <property type="protein sequence ID" value="EZG86315.1"/>
    <property type="molecule type" value="Genomic_DNA"/>
</dbReference>
<organism evidence="1 2">
    <name type="scientific">Gregarina niphandrodes</name>
    <name type="common">Septate eugregarine</name>
    <dbReference type="NCBI Taxonomy" id="110365"/>
    <lineage>
        <taxon>Eukaryota</taxon>
        <taxon>Sar</taxon>
        <taxon>Alveolata</taxon>
        <taxon>Apicomplexa</taxon>
        <taxon>Conoidasida</taxon>
        <taxon>Gregarinasina</taxon>
        <taxon>Eugregarinorida</taxon>
        <taxon>Gregarinidae</taxon>
        <taxon>Gregarina</taxon>
    </lineage>
</organism>
<comment type="caution">
    <text evidence="1">The sequence shown here is derived from an EMBL/GenBank/DDBJ whole genome shotgun (WGS) entry which is preliminary data.</text>
</comment>
<keyword evidence="2" id="KW-1185">Reference proteome</keyword>
<dbReference type="VEuPathDB" id="CryptoDB:GNI_010420"/>
<protein>
    <submittedName>
        <fullName evidence="1">Transmembrane protein</fullName>
    </submittedName>
</protein>
<dbReference type="RefSeq" id="XP_011128766.1">
    <property type="nucleotide sequence ID" value="XM_011130464.1"/>
</dbReference>
<dbReference type="Proteomes" id="UP000019763">
    <property type="component" value="Unassembled WGS sequence"/>
</dbReference>
<sequence length="158" mass="18319">MFANESPVNEKKWMDHLRCIESFEQTPELVHSYIQRVFELRSYFSCDLVNAVVLLVGLVPHEWTANAEMVTDQESGLPGILYARATLSSTIWNVLAYYMYVIFNPNLIVDTYYWILGDESKAMSQMRHLADLNHDDPYLVFYVKPFQSFSSSSSIIML</sequence>
<proteinExistence type="predicted"/>
<dbReference type="GeneID" id="22910629"/>
<evidence type="ECO:0000313" key="1">
    <source>
        <dbReference type="EMBL" id="EZG86315.1"/>
    </source>
</evidence>
<name>A0A023BCV3_GRENI</name>
<dbReference type="AlphaFoldDB" id="A0A023BCV3"/>
<gene>
    <name evidence="1" type="ORF">GNI_010420</name>
</gene>
<keyword evidence="1" id="KW-0812">Transmembrane</keyword>
<reference evidence="1" key="1">
    <citation type="submission" date="2013-12" db="EMBL/GenBank/DDBJ databases">
        <authorList>
            <person name="Omoto C.K."/>
            <person name="Sibley D."/>
            <person name="Venepally P."/>
            <person name="Hadjithomas M."/>
            <person name="Karamycheva S."/>
            <person name="Brunk B."/>
            <person name="Roos D."/>
            <person name="Caler E."/>
            <person name="Lorenzi H."/>
        </authorList>
    </citation>
    <scope>NUCLEOTIDE SEQUENCE</scope>
</reference>
<keyword evidence="1" id="KW-0472">Membrane</keyword>
<evidence type="ECO:0000313" key="2">
    <source>
        <dbReference type="Proteomes" id="UP000019763"/>
    </source>
</evidence>
<accession>A0A023BCV3</accession>